<protein>
    <recommendedName>
        <fullName evidence="3">DUF1127 domain-containing protein</fullName>
    </recommendedName>
</protein>
<evidence type="ECO:0008006" key="3">
    <source>
        <dbReference type="Google" id="ProtNLM"/>
    </source>
</evidence>
<evidence type="ECO:0000313" key="2">
    <source>
        <dbReference type="Proteomes" id="UP001596353"/>
    </source>
</evidence>
<keyword evidence="2" id="KW-1185">Reference proteome</keyword>
<reference evidence="2" key="1">
    <citation type="journal article" date="2019" name="Int. J. Syst. Evol. Microbiol.">
        <title>The Global Catalogue of Microorganisms (GCM) 10K type strain sequencing project: providing services to taxonomists for standard genome sequencing and annotation.</title>
        <authorList>
            <consortium name="The Broad Institute Genomics Platform"/>
            <consortium name="The Broad Institute Genome Sequencing Center for Infectious Disease"/>
            <person name="Wu L."/>
            <person name="Ma J."/>
        </authorList>
    </citation>
    <scope>NUCLEOTIDE SEQUENCE [LARGE SCALE GENOMIC DNA]</scope>
    <source>
        <strain evidence="2">CCUG 66188</strain>
    </source>
</reference>
<comment type="caution">
    <text evidence="1">The sequence shown here is derived from an EMBL/GenBank/DDBJ whole genome shotgun (WGS) entry which is preliminary data.</text>
</comment>
<dbReference type="EMBL" id="JBHSWG010000001">
    <property type="protein sequence ID" value="MFC6759964.1"/>
    <property type="molecule type" value="Genomic_DNA"/>
</dbReference>
<evidence type="ECO:0000313" key="1">
    <source>
        <dbReference type="EMBL" id="MFC6759964.1"/>
    </source>
</evidence>
<sequence length="81" mass="8975">MAHHSTINTQGAFLERAVEFPGTLARGFGRAVLRGVKMMQYGRMLSVLNASSDRQLDAMGITRADIPRHAAHLIDYEYDGL</sequence>
<organism evidence="1 2">
    <name type="scientific">Sulfitobacter porphyrae</name>
    <dbReference type="NCBI Taxonomy" id="1246864"/>
    <lineage>
        <taxon>Bacteria</taxon>
        <taxon>Pseudomonadati</taxon>
        <taxon>Pseudomonadota</taxon>
        <taxon>Alphaproteobacteria</taxon>
        <taxon>Rhodobacterales</taxon>
        <taxon>Roseobacteraceae</taxon>
        <taxon>Sulfitobacter</taxon>
    </lineage>
</organism>
<accession>A0ABW2B2Q1</accession>
<proteinExistence type="predicted"/>
<gene>
    <name evidence="1" type="ORF">ACFQFQ_11430</name>
</gene>
<dbReference type="Proteomes" id="UP001596353">
    <property type="component" value="Unassembled WGS sequence"/>
</dbReference>
<name>A0ABW2B2Q1_9RHOB</name>